<dbReference type="EMBL" id="VSRR010001404">
    <property type="protein sequence ID" value="MPC25013.1"/>
    <property type="molecule type" value="Genomic_DNA"/>
</dbReference>
<proteinExistence type="predicted"/>
<dbReference type="AlphaFoldDB" id="A0A5B7DVJ7"/>
<sequence length="29" mass="3016">MTNSPSTCPSSWAPPHTCTAAWLASPNSL</sequence>
<organism evidence="1 2">
    <name type="scientific">Portunus trituberculatus</name>
    <name type="common">Swimming crab</name>
    <name type="synonym">Neptunus trituberculatus</name>
    <dbReference type="NCBI Taxonomy" id="210409"/>
    <lineage>
        <taxon>Eukaryota</taxon>
        <taxon>Metazoa</taxon>
        <taxon>Ecdysozoa</taxon>
        <taxon>Arthropoda</taxon>
        <taxon>Crustacea</taxon>
        <taxon>Multicrustacea</taxon>
        <taxon>Malacostraca</taxon>
        <taxon>Eumalacostraca</taxon>
        <taxon>Eucarida</taxon>
        <taxon>Decapoda</taxon>
        <taxon>Pleocyemata</taxon>
        <taxon>Brachyura</taxon>
        <taxon>Eubrachyura</taxon>
        <taxon>Portunoidea</taxon>
        <taxon>Portunidae</taxon>
        <taxon>Portuninae</taxon>
        <taxon>Portunus</taxon>
    </lineage>
</organism>
<dbReference type="Proteomes" id="UP000324222">
    <property type="component" value="Unassembled WGS sequence"/>
</dbReference>
<gene>
    <name evidence="1" type="ORF">E2C01_018111</name>
</gene>
<name>A0A5B7DVJ7_PORTR</name>
<reference evidence="1 2" key="1">
    <citation type="submission" date="2019-05" db="EMBL/GenBank/DDBJ databases">
        <title>Another draft genome of Portunus trituberculatus and its Hox gene families provides insights of decapod evolution.</title>
        <authorList>
            <person name="Jeong J.-H."/>
            <person name="Song I."/>
            <person name="Kim S."/>
            <person name="Choi T."/>
            <person name="Kim D."/>
            <person name="Ryu S."/>
            <person name="Kim W."/>
        </authorList>
    </citation>
    <scope>NUCLEOTIDE SEQUENCE [LARGE SCALE GENOMIC DNA]</scope>
    <source>
        <tissue evidence="1">Muscle</tissue>
    </source>
</reference>
<protein>
    <submittedName>
        <fullName evidence="1">Uncharacterized protein</fullName>
    </submittedName>
</protein>
<keyword evidence="2" id="KW-1185">Reference proteome</keyword>
<evidence type="ECO:0000313" key="1">
    <source>
        <dbReference type="EMBL" id="MPC25013.1"/>
    </source>
</evidence>
<comment type="caution">
    <text evidence="1">The sequence shown here is derived from an EMBL/GenBank/DDBJ whole genome shotgun (WGS) entry which is preliminary data.</text>
</comment>
<evidence type="ECO:0000313" key="2">
    <source>
        <dbReference type="Proteomes" id="UP000324222"/>
    </source>
</evidence>
<accession>A0A5B7DVJ7</accession>